<evidence type="ECO:0000259" key="6">
    <source>
        <dbReference type="SMART" id="SM00861"/>
    </source>
</evidence>
<dbReference type="EMBL" id="CASHTH010002791">
    <property type="protein sequence ID" value="CAI8035295.1"/>
    <property type="molecule type" value="Genomic_DNA"/>
</dbReference>
<keyword evidence="4" id="KW-0786">Thiamine pyrophosphate</keyword>
<evidence type="ECO:0000313" key="7">
    <source>
        <dbReference type="EMBL" id="CAI8035295.1"/>
    </source>
</evidence>
<evidence type="ECO:0000256" key="1">
    <source>
        <dbReference type="ARBA" id="ARBA00001964"/>
    </source>
</evidence>
<name>A0AA35SSF7_GEOBA</name>
<dbReference type="AlphaFoldDB" id="A0AA35SSF7"/>
<feature type="compositionally biased region" description="Pro residues" evidence="5">
    <location>
        <begin position="47"/>
        <end position="64"/>
    </location>
</feature>
<evidence type="ECO:0000256" key="3">
    <source>
        <dbReference type="ARBA" id="ARBA00022679"/>
    </source>
</evidence>
<dbReference type="FunFam" id="3.40.50.970:FF:000129">
    <property type="entry name" value="Transketolase"/>
    <property type="match status" value="1"/>
</dbReference>
<dbReference type="GO" id="GO:0030976">
    <property type="term" value="F:thiamine pyrophosphate binding"/>
    <property type="evidence" value="ECO:0007669"/>
    <property type="project" value="TreeGrafter"/>
</dbReference>
<dbReference type="SMART" id="SM00861">
    <property type="entry name" value="Transket_pyr"/>
    <property type="match status" value="1"/>
</dbReference>
<comment type="caution">
    <text evidence="7">The sequence shown here is derived from an EMBL/GenBank/DDBJ whole genome shotgun (WGS) entry which is preliminary data.</text>
</comment>
<dbReference type="PANTHER" id="PTHR43195:SF1">
    <property type="entry name" value="FI06132P-RELATED"/>
    <property type="match status" value="1"/>
</dbReference>
<dbReference type="Proteomes" id="UP001174909">
    <property type="component" value="Unassembled WGS sequence"/>
</dbReference>
<feature type="region of interest" description="Disordered" evidence="5">
    <location>
        <begin position="40"/>
        <end position="65"/>
    </location>
</feature>
<evidence type="ECO:0000256" key="5">
    <source>
        <dbReference type="SAM" id="MobiDB-lite"/>
    </source>
</evidence>
<evidence type="ECO:0000313" key="8">
    <source>
        <dbReference type="Proteomes" id="UP001174909"/>
    </source>
</evidence>
<dbReference type="CDD" id="cd07033">
    <property type="entry name" value="TPP_PYR_DXS_TK_like"/>
    <property type="match status" value="1"/>
</dbReference>
<dbReference type="PANTHER" id="PTHR43195">
    <property type="entry name" value="TRANSKETOLASE"/>
    <property type="match status" value="1"/>
</dbReference>
<dbReference type="InterPro" id="IPR029061">
    <property type="entry name" value="THDP-binding"/>
</dbReference>
<keyword evidence="3" id="KW-0808">Transferase</keyword>
<dbReference type="Gene3D" id="3.40.50.970">
    <property type="match status" value="2"/>
</dbReference>
<proteinExistence type="inferred from homology"/>
<accession>A0AA35SSF7</accession>
<dbReference type="GO" id="GO:0004802">
    <property type="term" value="F:transketolase activity"/>
    <property type="evidence" value="ECO:0007669"/>
    <property type="project" value="TreeGrafter"/>
</dbReference>
<feature type="domain" description="Transketolase-like pyrimidine-binding" evidence="6">
    <location>
        <begin position="78"/>
        <end position="196"/>
    </location>
</feature>
<sequence>MILARTVKGKGVSFAEGLDGWHGKPFKGADLDRALQELDGQLGEPTHNPPIPPPPPRASRPASPPALRLPAYEFGAKVATRERYGVALAALGASDPRVVALDADVKNSTFSDKFEQQHPDRFYQTYIAEQVMVGAALGLASRGAIPFPSTFAAFLTRAADFIRMGGIGNVNVKFAGSHAGSVDRRGRARRRWPWRTSR</sequence>
<reference evidence="7" key="1">
    <citation type="submission" date="2023-03" db="EMBL/GenBank/DDBJ databases">
        <authorList>
            <person name="Steffen K."/>
            <person name="Cardenas P."/>
        </authorList>
    </citation>
    <scope>NUCLEOTIDE SEQUENCE</scope>
</reference>
<comment type="cofactor">
    <cofactor evidence="1">
        <name>thiamine diphosphate</name>
        <dbReference type="ChEBI" id="CHEBI:58937"/>
    </cofactor>
</comment>
<comment type="similarity">
    <text evidence="2">Belongs to the transketolase family.</text>
</comment>
<evidence type="ECO:0000256" key="2">
    <source>
        <dbReference type="ARBA" id="ARBA00007131"/>
    </source>
</evidence>
<organism evidence="7 8">
    <name type="scientific">Geodia barretti</name>
    <name type="common">Barrett's horny sponge</name>
    <dbReference type="NCBI Taxonomy" id="519541"/>
    <lineage>
        <taxon>Eukaryota</taxon>
        <taxon>Metazoa</taxon>
        <taxon>Porifera</taxon>
        <taxon>Demospongiae</taxon>
        <taxon>Heteroscleromorpha</taxon>
        <taxon>Tetractinellida</taxon>
        <taxon>Astrophorina</taxon>
        <taxon>Geodiidae</taxon>
        <taxon>Geodia</taxon>
    </lineage>
</organism>
<protein>
    <submittedName>
        <fullName evidence="7">Transketolase</fullName>
    </submittedName>
</protein>
<dbReference type="Pfam" id="PF02779">
    <property type="entry name" value="Transket_pyr"/>
    <property type="match status" value="1"/>
</dbReference>
<dbReference type="InterPro" id="IPR005475">
    <property type="entry name" value="Transketolase-like_Pyr-bd"/>
</dbReference>
<dbReference type="SUPFAM" id="SSF52518">
    <property type="entry name" value="Thiamin diphosphate-binding fold (THDP-binding)"/>
    <property type="match status" value="2"/>
</dbReference>
<gene>
    <name evidence="7" type="ORF">GBAR_LOCUS19824</name>
</gene>
<evidence type="ECO:0000256" key="4">
    <source>
        <dbReference type="ARBA" id="ARBA00023052"/>
    </source>
</evidence>
<keyword evidence="8" id="KW-1185">Reference proteome</keyword>
<dbReference type="InterPro" id="IPR051424">
    <property type="entry name" value="Transketolase-like"/>
</dbReference>